<evidence type="ECO:0000313" key="21">
    <source>
        <dbReference type="WBParaSite" id="SMUV_0000531601-mRNA-1"/>
    </source>
</evidence>
<dbReference type="InterPro" id="IPR007330">
    <property type="entry name" value="MIT_dom"/>
</dbReference>
<evidence type="ECO:0000256" key="4">
    <source>
        <dbReference type="ARBA" id="ARBA00021644"/>
    </source>
</evidence>
<dbReference type="GO" id="GO:0005829">
    <property type="term" value="C:cytosol"/>
    <property type="evidence" value="ECO:0007669"/>
    <property type="project" value="TreeGrafter"/>
</dbReference>
<dbReference type="FunFam" id="1.10.510.10:FF:000571">
    <property type="entry name" value="Maternal embryonic leucine zipper kinase"/>
    <property type="match status" value="1"/>
</dbReference>
<evidence type="ECO:0000256" key="6">
    <source>
        <dbReference type="ARBA" id="ARBA00022527"/>
    </source>
</evidence>
<dbReference type="GO" id="GO:0010506">
    <property type="term" value="P:regulation of autophagy"/>
    <property type="evidence" value="ECO:0007669"/>
    <property type="project" value="InterPro"/>
</dbReference>
<dbReference type="InterPro" id="IPR017441">
    <property type="entry name" value="Protein_kinase_ATP_BS"/>
</dbReference>
<keyword evidence="7" id="KW-0808">Transferase</keyword>
<dbReference type="SUPFAM" id="SSF116846">
    <property type="entry name" value="MIT domain"/>
    <property type="match status" value="2"/>
</dbReference>
<keyword evidence="11 16" id="KW-0067">ATP-binding</keyword>
<protein>
    <recommendedName>
        <fullName evidence="4">Serine/threonine-protein kinase ULK3</fullName>
        <ecNumber evidence="3">2.7.11.1</ecNumber>
    </recommendedName>
    <alternativeName>
        <fullName evidence="13">Unc-51-like kinase 3</fullName>
    </alternativeName>
</protein>
<feature type="domain" description="Protein kinase" evidence="19">
    <location>
        <begin position="17"/>
        <end position="279"/>
    </location>
</feature>
<comment type="catalytic activity">
    <reaction evidence="15">
        <text>L-seryl-[protein] + ATP = O-phospho-L-seryl-[protein] + ADP + H(+)</text>
        <dbReference type="Rhea" id="RHEA:17989"/>
        <dbReference type="Rhea" id="RHEA-COMP:9863"/>
        <dbReference type="Rhea" id="RHEA-COMP:11604"/>
        <dbReference type="ChEBI" id="CHEBI:15378"/>
        <dbReference type="ChEBI" id="CHEBI:29999"/>
        <dbReference type="ChEBI" id="CHEBI:30616"/>
        <dbReference type="ChEBI" id="CHEBI:83421"/>
        <dbReference type="ChEBI" id="CHEBI:456216"/>
        <dbReference type="EC" id="2.7.11.1"/>
    </reaction>
</comment>
<evidence type="ECO:0000256" key="3">
    <source>
        <dbReference type="ARBA" id="ARBA00012513"/>
    </source>
</evidence>
<keyword evidence="20" id="KW-1185">Reference proteome</keyword>
<dbReference type="PROSITE" id="PS00107">
    <property type="entry name" value="PROTEIN_KINASE_ATP"/>
    <property type="match status" value="1"/>
</dbReference>
<organism evidence="20 21">
    <name type="scientific">Syphacia muris</name>
    <dbReference type="NCBI Taxonomy" id="451379"/>
    <lineage>
        <taxon>Eukaryota</taxon>
        <taxon>Metazoa</taxon>
        <taxon>Ecdysozoa</taxon>
        <taxon>Nematoda</taxon>
        <taxon>Chromadorea</taxon>
        <taxon>Rhabditida</taxon>
        <taxon>Spirurina</taxon>
        <taxon>Oxyuridomorpha</taxon>
        <taxon>Oxyuroidea</taxon>
        <taxon>Oxyuridae</taxon>
        <taxon>Syphacia</taxon>
    </lineage>
</organism>
<dbReference type="PANTHER" id="PTHR24348">
    <property type="entry name" value="SERINE/THREONINE-PROTEIN KINASE UNC-51-RELATED"/>
    <property type="match status" value="1"/>
</dbReference>
<evidence type="ECO:0000256" key="1">
    <source>
        <dbReference type="ARBA" id="ARBA00001946"/>
    </source>
</evidence>
<dbReference type="SMART" id="SM00220">
    <property type="entry name" value="S_TKc"/>
    <property type="match status" value="1"/>
</dbReference>
<evidence type="ECO:0000256" key="11">
    <source>
        <dbReference type="ARBA" id="ARBA00022840"/>
    </source>
</evidence>
<dbReference type="PROSITE" id="PS00108">
    <property type="entry name" value="PROTEIN_KINASE_ST"/>
    <property type="match status" value="1"/>
</dbReference>
<comment type="subcellular location">
    <subcellularLocation>
        <location evidence="2">Cytoplasm</location>
    </subcellularLocation>
</comment>
<keyword evidence="12" id="KW-0072">Autophagy</keyword>
<dbReference type="Gene3D" id="1.20.58.80">
    <property type="entry name" value="Phosphotransferase system, lactose/cellobiose-type IIA subunit"/>
    <property type="match status" value="2"/>
</dbReference>
<dbReference type="AlphaFoldDB" id="A0A0N5ALA6"/>
<evidence type="ECO:0000256" key="7">
    <source>
        <dbReference type="ARBA" id="ARBA00022679"/>
    </source>
</evidence>
<evidence type="ECO:0000256" key="15">
    <source>
        <dbReference type="ARBA" id="ARBA00048679"/>
    </source>
</evidence>
<keyword evidence="18" id="KW-0175">Coiled coil</keyword>
<proteinExistence type="inferred from homology"/>
<dbReference type="InterPro" id="IPR011009">
    <property type="entry name" value="Kinase-like_dom_sf"/>
</dbReference>
<dbReference type="PROSITE" id="PS50011">
    <property type="entry name" value="PROTEIN_KINASE_DOM"/>
    <property type="match status" value="1"/>
</dbReference>
<comment type="cofactor">
    <cofactor evidence="1">
        <name>Mg(2+)</name>
        <dbReference type="ChEBI" id="CHEBI:18420"/>
    </cofactor>
</comment>
<dbReference type="GO" id="GO:0034727">
    <property type="term" value="P:piecemeal microautophagy of the nucleus"/>
    <property type="evidence" value="ECO:0007669"/>
    <property type="project" value="TreeGrafter"/>
</dbReference>
<accession>A0A0N5ALA6</accession>
<dbReference type="InterPro" id="IPR008271">
    <property type="entry name" value="Ser/Thr_kinase_AS"/>
</dbReference>
<dbReference type="GO" id="GO:0000422">
    <property type="term" value="P:autophagy of mitochondrion"/>
    <property type="evidence" value="ECO:0007669"/>
    <property type="project" value="TreeGrafter"/>
</dbReference>
<sequence>MPGEQHSCEVPSSVAGFNICDRLGSGSFSVVYKGLSSASNSFGVRTTVAIKCISMQIANSSKLNSDCVVSEISILRSLKHRNIVRLLDFQWDKKYIYLIMEYCGGGDLAFFIRKYGSLPEVVARKLFGQLAGALQYMRAMNVAHMDLKPQNILLTNKSRLLIKVSDFGLSQYLKKNESTSSFRGSPLYMAPEIFSHKQYDSRVDLWSSGVILYECLYGRAPFCSDSYEALVTKILSSEPVSYPATTKLSPECLDLLQRLLVKDPQKRISFEKFFLHAFVSPSRAVSSQENATADELISQAENAEKEKKFVDALKLLTRGAQIYMSYLEATENPSEKTKLRQKIRLVLDHAESLKESLRPKTEGKSFSRVQSEWQDVPQVISSCLVNLTLFVSSVDAAILVADSARNLELSERWSEALSKYMLAIDGSLRVLEKEKNSSRAQKLQQQVSQWLSSAQNIKVSDGSEIDMLDAESLSGGRDDEAEKQFKKYVSGNHRHS</sequence>
<dbReference type="GO" id="GO:0034045">
    <property type="term" value="C:phagophore assembly site membrane"/>
    <property type="evidence" value="ECO:0007669"/>
    <property type="project" value="TreeGrafter"/>
</dbReference>
<dbReference type="Pfam" id="PF04212">
    <property type="entry name" value="MIT"/>
    <property type="match status" value="1"/>
</dbReference>
<dbReference type="Proteomes" id="UP000046393">
    <property type="component" value="Unplaced"/>
</dbReference>
<reference evidence="21" key="1">
    <citation type="submission" date="2017-02" db="UniProtKB">
        <authorList>
            <consortium name="WormBaseParasite"/>
        </authorList>
    </citation>
    <scope>IDENTIFICATION</scope>
</reference>
<evidence type="ECO:0000256" key="8">
    <source>
        <dbReference type="ARBA" id="ARBA00022737"/>
    </source>
</evidence>
<evidence type="ECO:0000259" key="19">
    <source>
        <dbReference type="PROSITE" id="PS50011"/>
    </source>
</evidence>
<evidence type="ECO:0000256" key="9">
    <source>
        <dbReference type="ARBA" id="ARBA00022741"/>
    </source>
</evidence>
<evidence type="ECO:0000256" key="16">
    <source>
        <dbReference type="PROSITE-ProRule" id="PRU10141"/>
    </source>
</evidence>
<name>A0A0N5ALA6_9BILA</name>
<comment type="catalytic activity">
    <reaction evidence="14">
        <text>L-threonyl-[protein] + ATP = O-phospho-L-threonyl-[protein] + ADP + H(+)</text>
        <dbReference type="Rhea" id="RHEA:46608"/>
        <dbReference type="Rhea" id="RHEA-COMP:11060"/>
        <dbReference type="Rhea" id="RHEA-COMP:11605"/>
        <dbReference type="ChEBI" id="CHEBI:15378"/>
        <dbReference type="ChEBI" id="CHEBI:30013"/>
        <dbReference type="ChEBI" id="CHEBI:30616"/>
        <dbReference type="ChEBI" id="CHEBI:61977"/>
        <dbReference type="ChEBI" id="CHEBI:456216"/>
        <dbReference type="EC" id="2.7.11.1"/>
    </reaction>
</comment>
<dbReference type="SMART" id="SM00745">
    <property type="entry name" value="MIT"/>
    <property type="match status" value="2"/>
</dbReference>
<evidence type="ECO:0000256" key="2">
    <source>
        <dbReference type="ARBA" id="ARBA00004496"/>
    </source>
</evidence>
<feature type="coiled-coil region" evidence="18">
    <location>
        <begin position="286"/>
        <end position="313"/>
    </location>
</feature>
<dbReference type="Gene3D" id="1.10.510.10">
    <property type="entry name" value="Transferase(Phosphotransferase) domain 1"/>
    <property type="match status" value="1"/>
</dbReference>
<comment type="similarity">
    <text evidence="17">Belongs to the protein kinase superfamily.</text>
</comment>
<evidence type="ECO:0000256" key="17">
    <source>
        <dbReference type="RuleBase" id="RU000304"/>
    </source>
</evidence>
<dbReference type="FunFam" id="3.30.200.20:FF:000042">
    <property type="entry name" value="Aurora kinase A"/>
    <property type="match status" value="1"/>
</dbReference>
<dbReference type="GO" id="GO:0061709">
    <property type="term" value="P:reticulophagy"/>
    <property type="evidence" value="ECO:0007669"/>
    <property type="project" value="TreeGrafter"/>
</dbReference>
<keyword evidence="6 17" id="KW-0723">Serine/threonine-protein kinase</keyword>
<dbReference type="Gene3D" id="3.30.200.20">
    <property type="entry name" value="Phosphorylase Kinase, domain 1"/>
    <property type="match status" value="1"/>
</dbReference>
<evidence type="ECO:0000256" key="18">
    <source>
        <dbReference type="SAM" id="Coils"/>
    </source>
</evidence>
<evidence type="ECO:0000256" key="14">
    <source>
        <dbReference type="ARBA" id="ARBA00047899"/>
    </source>
</evidence>
<keyword evidence="9 16" id="KW-0547">Nucleotide-binding</keyword>
<dbReference type="InterPro" id="IPR036181">
    <property type="entry name" value="MIT_dom_sf"/>
</dbReference>
<dbReference type="EC" id="2.7.11.1" evidence="3"/>
<keyword evidence="8" id="KW-0677">Repeat</keyword>
<keyword evidence="10" id="KW-0418">Kinase</keyword>
<dbReference type="STRING" id="451379.A0A0N5ALA6"/>
<dbReference type="GO" id="GO:0004674">
    <property type="term" value="F:protein serine/threonine kinase activity"/>
    <property type="evidence" value="ECO:0007669"/>
    <property type="project" value="UniProtKB-KW"/>
</dbReference>
<dbReference type="WBParaSite" id="SMUV_0000531601-mRNA-1">
    <property type="protein sequence ID" value="SMUV_0000531601-mRNA-1"/>
    <property type="gene ID" value="SMUV_0000531601"/>
</dbReference>
<dbReference type="GO" id="GO:0000045">
    <property type="term" value="P:autophagosome assembly"/>
    <property type="evidence" value="ECO:0007669"/>
    <property type="project" value="TreeGrafter"/>
</dbReference>
<dbReference type="PANTHER" id="PTHR24348:SF65">
    <property type="entry name" value="SERINE_THREONINE-PROTEIN KINASE ULK3"/>
    <property type="match status" value="1"/>
</dbReference>
<evidence type="ECO:0000256" key="5">
    <source>
        <dbReference type="ARBA" id="ARBA00022490"/>
    </source>
</evidence>
<dbReference type="Pfam" id="PF00069">
    <property type="entry name" value="Pkinase"/>
    <property type="match status" value="1"/>
</dbReference>
<keyword evidence="5" id="KW-0963">Cytoplasm</keyword>
<dbReference type="InterPro" id="IPR000719">
    <property type="entry name" value="Prot_kinase_dom"/>
</dbReference>
<dbReference type="GO" id="GO:0042594">
    <property type="term" value="P:response to starvation"/>
    <property type="evidence" value="ECO:0007669"/>
    <property type="project" value="TreeGrafter"/>
</dbReference>
<evidence type="ECO:0000313" key="20">
    <source>
        <dbReference type="Proteomes" id="UP000046393"/>
    </source>
</evidence>
<dbReference type="SUPFAM" id="SSF56112">
    <property type="entry name" value="Protein kinase-like (PK-like)"/>
    <property type="match status" value="1"/>
</dbReference>
<dbReference type="GO" id="GO:0005524">
    <property type="term" value="F:ATP binding"/>
    <property type="evidence" value="ECO:0007669"/>
    <property type="project" value="UniProtKB-UniRule"/>
</dbReference>
<evidence type="ECO:0000256" key="13">
    <source>
        <dbReference type="ARBA" id="ARBA00032242"/>
    </source>
</evidence>
<evidence type="ECO:0000256" key="12">
    <source>
        <dbReference type="ARBA" id="ARBA00023006"/>
    </source>
</evidence>
<evidence type="ECO:0000256" key="10">
    <source>
        <dbReference type="ARBA" id="ARBA00022777"/>
    </source>
</evidence>
<feature type="binding site" evidence="16">
    <location>
        <position position="51"/>
    </location>
    <ligand>
        <name>ATP</name>
        <dbReference type="ChEBI" id="CHEBI:30616"/>
    </ligand>
</feature>
<dbReference type="GO" id="GO:0005776">
    <property type="term" value="C:autophagosome"/>
    <property type="evidence" value="ECO:0007669"/>
    <property type="project" value="TreeGrafter"/>
</dbReference>
<dbReference type="InterPro" id="IPR045269">
    <property type="entry name" value="Atg1-like"/>
</dbReference>